<dbReference type="PANTHER" id="PTHR14614:SF156">
    <property type="entry name" value="PROTEIN-LYSINE N-METHYLTRANSFERASE EFM2"/>
    <property type="match status" value="1"/>
</dbReference>
<dbReference type="InterPro" id="IPR019410">
    <property type="entry name" value="Methyltransf_16"/>
</dbReference>
<dbReference type="SUPFAM" id="SSF53335">
    <property type="entry name" value="S-adenosyl-L-methionine-dependent methyltransferases"/>
    <property type="match status" value="1"/>
</dbReference>
<dbReference type="GO" id="GO:0008757">
    <property type="term" value="F:S-adenosylmethionine-dependent methyltransferase activity"/>
    <property type="evidence" value="ECO:0007669"/>
    <property type="project" value="UniProtKB-ARBA"/>
</dbReference>
<dbReference type="Gene3D" id="3.40.50.150">
    <property type="entry name" value="Vaccinia Virus protein VP39"/>
    <property type="match status" value="1"/>
</dbReference>
<accession>A0A6A6H8G4</accession>
<dbReference type="GO" id="GO:0005829">
    <property type="term" value="C:cytosol"/>
    <property type="evidence" value="ECO:0007669"/>
    <property type="project" value="TreeGrafter"/>
</dbReference>
<proteinExistence type="predicted"/>
<reference evidence="2" key="1">
    <citation type="journal article" date="2020" name="Stud. Mycol.">
        <title>101 Dothideomycetes genomes: a test case for predicting lifestyles and emergence of pathogens.</title>
        <authorList>
            <person name="Haridas S."/>
            <person name="Albert R."/>
            <person name="Binder M."/>
            <person name="Bloem J."/>
            <person name="Labutti K."/>
            <person name="Salamov A."/>
            <person name="Andreopoulos B."/>
            <person name="Baker S."/>
            <person name="Barry K."/>
            <person name="Bills G."/>
            <person name="Bluhm B."/>
            <person name="Cannon C."/>
            <person name="Castanera R."/>
            <person name="Culley D."/>
            <person name="Daum C."/>
            <person name="Ezra D."/>
            <person name="Gonzalez J."/>
            <person name="Henrissat B."/>
            <person name="Kuo A."/>
            <person name="Liang C."/>
            <person name="Lipzen A."/>
            <person name="Lutzoni F."/>
            <person name="Magnuson J."/>
            <person name="Mondo S."/>
            <person name="Nolan M."/>
            <person name="Ohm R."/>
            <person name="Pangilinan J."/>
            <person name="Park H.-J."/>
            <person name="Ramirez L."/>
            <person name="Alfaro M."/>
            <person name="Sun H."/>
            <person name="Tritt A."/>
            <person name="Yoshinaga Y."/>
            <person name="Zwiers L.-H."/>
            <person name="Turgeon B."/>
            <person name="Goodwin S."/>
            <person name="Spatafora J."/>
            <person name="Crous P."/>
            <person name="Grigoriev I."/>
        </authorList>
    </citation>
    <scope>NUCLEOTIDE SEQUENCE</scope>
    <source>
        <strain evidence="2">Tuck. ex Michener</strain>
    </source>
</reference>
<keyword evidence="3" id="KW-1185">Reference proteome</keyword>
<dbReference type="EMBL" id="ML991801">
    <property type="protein sequence ID" value="KAF2234101.1"/>
    <property type="molecule type" value="Genomic_DNA"/>
</dbReference>
<dbReference type="Pfam" id="PF10294">
    <property type="entry name" value="Methyltransf_16"/>
    <property type="match status" value="1"/>
</dbReference>
<evidence type="ECO:0008006" key="4">
    <source>
        <dbReference type="Google" id="ProtNLM"/>
    </source>
</evidence>
<dbReference type="PANTHER" id="PTHR14614">
    <property type="entry name" value="HEPATOCELLULAR CARCINOMA-ASSOCIATED ANTIGEN"/>
    <property type="match status" value="1"/>
</dbReference>
<name>A0A6A6H8G4_VIRVR</name>
<dbReference type="OrthoDB" id="433955at2759"/>
<protein>
    <recommendedName>
        <fullName evidence="4">S-adenosyl-L-methionine-dependent methyltransferase</fullName>
    </recommendedName>
</protein>
<dbReference type="InterPro" id="IPR029063">
    <property type="entry name" value="SAM-dependent_MTases_sf"/>
</dbReference>
<dbReference type="Proteomes" id="UP000800092">
    <property type="component" value="Unassembled WGS sequence"/>
</dbReference>
<evidence type="ECO:0000313" key="2">
    <source>
        <dbReference type="EMBL" id="KAF2234101.1"/>
    </source>
</evidence>
<feature type="region of interest" description="Disordered" evidence="1">
    <location>
        <begin position="53"/>
        <end position="91"/>
    </location>
</feature>
<dbReference type="AlphaFoldDB" id="A0A6A6H8G4"/>
<gene>
    <name evidence="2" type="ORF">EV356DRAFT_577011</name>
</gene>
<feature type="compositionally biased region" description="Low complexity" evidence="1">
    <location>
        <begin position="55"/>
        <end position="83"/>
    </location>
</feature>
<organism evidence="2 3">
    <name type="scientific">Viridothelium virens</name>
    <name type="common">Speckled blister lichen</name>
    <name type="synonym">Trypethelium virens</name>
    <dbReference type="NCBI Taxonomy" id="1048519"/>
    <lineage>
        <taxon>Eukaryota</taxon>
        <taxon>Fungi</taxon>
        <taxon>Dikarya</taxon>
        <taxon>Ascomycota</taxon>
        <taxon>Pezizomycotina</taxon>
        <taxon>Dothideomycetes</taxon>
        <taxon>Dothideomycetes incertae sedis</taxon>
        <taxon>Trypetheliales</taxon>
        <taxon>Trypetheliaceae</taxon>
        <taxon>Viridothelium</taxon>
    </lineage>
</organism>
<sequence>MNLIRETHGYVLSENEDASPLHVFDLPQLYTKPSASALLSALDMLTVDAPSWDTTSSSLSGSSTPHSSSSSSSNGASPHPLSSHPHQRRKVDPQGLTDYLTRIIASPLAWLPSASARDAVWERASTCLSARSGRTGMSALTRSFRIPLPARSSLVSENESVGKASAATAKAEAEADVELGVEEAPPLLPPPLSPPLSSLPSSPQHVDITLHEPTLTGDRLGFKTWASSWLLARRLASLTVAHRLDRVVRMPPKRFAALELGAGTGLVGIAAAAGLRTGVVLTDTAEIVDGNLGANVEANRSVVEEVVGSRAVMETAVLDWNEPGEAQLPEETFEVVLAADCVYEKEHPRLLAGTVSRWLSRTGGAILVVENPVREGFRWEREMIRKEMESIGLEIREEGNETGVDDWSESKGDELKEIECRWTVWGWKDEILRVGDEGRKI</sequence>
<evidence type="ECO:0000256" key="1">
    <source>
        <dbReference type="SAM" id="MobiDB-lite"/>
    </source>
</evidence>
<evidence type="ECO:0000313" key="3">
    <source>
        <dbReference type="Proteomes" id="UP000800092"/>
    </source>
</evidence>